<reference evidence="2 3" key="1">
    <citation type="submission" date="2023-10" db="EMBL/GenBank/DDBJ databases">
        <title>Development of a sustainable strategy for remediation of hydrocarbon-contaminated territories based on the waste exchange concept.</title>
        <authorList>
            <person name="Krivoruchko A."/>
        </authorList>
    </citation>
    <scope>NUCLEOTIDE SEQUENCE</scope>
    <source>
        <strain evidence="1 3">IEGM 1266</strain>
        <strain evidence="2">IEGM 1279</strain>
    </source>
</reference>
<dbReference type="Proteomes" id="UP001185922">
    <property type="component" value="Unassembled WGS sequence"/>
</dbReference>
<dbReference type="AlphaFoldDB" id="A0AAE4U3U5"/>
<name>A0AAE4U3U5_9ACTN</name>
<gene>
    <name evidence="1" type="ORF">R3P94_01105</name>
    <name evidence="2" type="ORF">R3Q15_01135</name>
</gene>
<evidence type="ECO:0000313" key="1">
    <source>
        <dbReference type="EMBL" id="MDV6305955.1"/>
    </source>
</evidence>
<dbReference type="EMBL" id="JAWLKI010000001">
    <property type="protein sequence ID" value="MDV6305955.1"/>
    <property type="molecule type" value="Genomic_DNA"/>
</dbReference>
<keyword evidence="3" id="KW-1185">Reference proteome</keyword>
<evidence type="ECO:0000313" key="2">
    <source>
        <dbReference type="EMBL" id="MDV6310515.1"/>
    </source>
</evidence>
<sequence length="249" mass="24672">MLAAVVFVPSAPLLVPELTGPSAFDTEPVRSAVGDALADAAATGIDRWVVVGATDEPMTGPVDEAESGSFARFGVDLRVSLSGVGPDAETGPRMSLSGLIGAWLRESASLGPTTAFIVGRETTPRECAAIGADLAALLGDSRERVGLLVVGDGSTALTPKAPGGGRRDSAVALNDAIVAAIGGADTATLAALEAGPCDNEGVGGRVAWQVVAAAVENSGSALVAKTGYADAPFGVGYVVATWTVTGDPA</sequence>
<protein>
    <submittedName>
        <fullName evidence="2">Uncharacterized protein</fullName>
    </submittedName>
</protein>
<dbReference type="EMBL" id="JAWLKH010000001">
    <property type="protein sequence ID" value="MDV6310515.1"/>
    <property type="molecule type" value="Genomic_DNA"/>
</dbReference>
<evidence type="ECO:0000313" key="3">
    <source>
        <dbReference type="Proteomes" id="UP001185779"/>
    </source>
</evidence>
<dbReference type="Proteomes" id="UP001185779">
    <property type="component" value="Unassembled WGS sequence"/>
</dbReference>
<proteinExistence type="predicted"/>
<accession>A0AAE4U3U5</accession>
<dbReference type="RefSeq" id="WP_024498489.1">
    <property type="nucleotide sequence ID" value="NZ_CP096596.1"/>
</dbReference>
<organism evidence="2 4">
    <name type="scientific">Gordonia amicalis</name>
    <dbReference type="NCBI Taxonomy" id="89053"/>
    <lineage>
        <taxon>Bacteria</taxon>
        <taxon>Bacillati</taxon>
        <taxon>Actinomycetota</taxon>
        <taxon>Actinomycetes</taxon>
        <taxon>Mycobacteriales</taxon>
        <taxon>Gordoniaceae</taxon>
        <taxon>Gordonia</taxon>
    </lineage>
</organism>
<evidence type="ECO:0000313" key="4">
    <source>
        <dbReference type="Proteomes" id="UP001185922"/>
    </source>
</evidence>
<comment type="caution">
    <text evidence="2">The sequence shown here is derived from an EMBL/GenBank/DDBJ whole genome shotgun (WGS) entry which is preliminary data.</text>
</comment>
<dbReference type="Gene3D" id="3.40.830.10">
    <property type="entry name" value="LigB-like"/>
    <property type="match status" value="1"/>
</dbReference>